<reference evidence="1" key="1">
    <citation type="submission" date="2023-08" db="EMBL/GenBank/DDBJ databases">
        <authorList>
            <person name="Alioto T."/>
            <person name="Alioto T."/>
            <person name="Gomez Garrido J."/>
        </authorList>
    </citation>
    <scope>NUCLEOTIDE SEQUENCE</scope>
</reference>
<dbReference type="AlphaFoldDB" id="A0AA36HIC0"/>
<gene>
    <name evidence="1" type="ORF">OCTVUL_1B009858</name>
</gene>
<protein>
    <submittedName>
        <fullName evidence="1">Uncharacterized protein</fullName>
    </submittedName>
</protein>
<dbReference type="EMBL" id="CATOCA020000009">
    <property type="protein sequence ID" value="CAJ1099410.1"/>
    <property type="molecule type" value="Genomic_DNA"/>
</dbReference>
<evidence type="ECO:0000313" key="1">
    <source>
        <dbReference type="EMBL" id="CAJ1099410.1"/>
    </source>
</evidence>
<accession>A0AA36HIC0</accession>
<organism evidence="1 2">
    <name type="scientific">Octopus vulgaris</name>
    <name type="common">Common octopus</name>
    <dbReference type="NCBI Taxonomy" id="6645"/>
    <lineage>
        <taxon>Eukaryota</taxon>
        <taxon>Metazoa</taxon>
        <taxon>Spiralia</taxon>
        <taxon>Lophotrochozoa</taxon>
        <taxon>Mollusca</taxon>
        <taxon>Cephalopoda</taxon>
        <taxon>Coleoidea</taxon>
        <taxon>Octopodiformes</taxon>
        <taxon>Octopoda</taxon>
        <taxon>Incirrata</taxon>
        <taxon>Octopodidae</taxon>
        <taxon>Octopus</taxon>
    </lineage>
</organism>
<evidence type="ECO:0000313" key="2">
    <source>
        <dbReference type="Proteomes" id="UP001162480"/>
    </source>
</evidence>
<sequence>MNNEIFSNELINKLNYSGGRVGRRDKLGEIVGRSRLKVRCGNYFAECMPGIDEITMRRLPHRTAMVQLSIRTYDEAVDYNFKESRDFNSQLVRLDDNVSVLMFRDTVILISTTTDDILQHKQLPQQQAPPQDICRWTDERFVVEFGKQLMFFNGNFCRLKTIKTEKYYNRIYSNNDNQLVCSGHYVRDGTQNGRDKYYYYVEIVDIDSDTCKYRGGVCCGVVENEEVEVVGMLDVTVTSGGDSVVMKWEEEEDWRRSGSHYVISR</sequence>
<name>A0AA36HIC0_OCTVU</name>
<comment type="caution">
    <text evidence="1">The sequence shown here is derived from an EMBL/GenBank/DDBJ whole genome shotgun (WGS) entry which is preliminary data.</text>
</comment>
<dbReference type="Proteomes" id="UP001162480">
    <property type="component" value="Unassembled WGS sequence"/>
</dbReference>
<keyword evidence="2" id="KW-1185">Reference proteome</keyword>
<proteinExistence type="predicted"/>